<accession>A0A9P6D6R0</accession>
<comment type="caution">
    <text evidence="2">The sequence shown here is derived from an EMBL/GenBank/DDBJ whole genome shotgun (WGS) entry which is preliminary data.</text>
</comment>
<sequence>MLGFRTARILLSRRALSRRHLSTEAPPAPRPMPKDETGDDFRPSWVYLGSRLVSWVVIPGTGLYSIFFYDFGDHEHVFQPVRRWGADTVNGFFSLSSSEKRLQLEDASTPQFSDSETTA</sequence>
<dbReference type="AlphaFoldDB" id="A0A9P6D6R0"/>
<protein>
    <submittedName>
        <fullName evidence="2">Uncharacterized protein</fullName>
    </submittedName>
</protein>
<dbReference type="OrthoDB" id="192748at2759"/>
<evidence type="ECO:0000313" key="2">
    <source>
        <dbReference type="EMBL" id="KAF9485844.1"/>
    </source>
</evidence>
<feature type="region of interest" description="Disordered" evidence="1">
    <location>
        <begin position="18"/>
        <end position="37"/>
    </location>
</feature>
<proteinExistence type="predicted"/>
<feature type="region of interest" description="Disordered" evidence="1">
    <location>
        <begin position="100"/>
        <end position="119"/>
    </location>
</feature>
<feature type="compositionally biased region" description="Polar residues" evidence="1">
    <location>
        <begin position="106"/>
        <end position="119"/>
    </location>
</feature>
<evidence type="ECO:0000256" key="1">
    <source>
        <dbReference type="SAM" id="MobiDB-lite"/>
    </source>
</evidence>
<dbReference type="EMBL" id="MU155133">
    <property type="protein sequence ID" value="KAF9485844.1"/>
    <property type="molecule type" value="Genomic_DNA"/>
</dbReference>
<gene>
    <name evidence="2" type="ORF">BDN70DRAFT_927193</name>
</gene>
<evidence type="ECO:0000313" key="3">
    <source>
        <dbReference type="Proteomes" id="UP000807469"/>
    </source>
</evidence>
<keyword evidence="3" id="KW-1185">Reference proteome</keyword>
<name>A0A9P6D6R0_9AGAR</name>
<organism evidence="2 3">
    <name type="scientific">Pholiota conissans</name>
    <dbReference type="NCBI Taxonomy" id="109636"/>
    <lineage>
        <taxon>Eukaryota</taxon>
        <taxon>Fungi</taxon>
        <taxon>Dikarya</taxon>
        <taxon>Basidiomycota</taxon>
        <taxon>Agaricomycotina</taxon>
        <taxon>Agaricomycetes</taxon>
        <taxon>Agaricomycetidae</taxon>
        <taxon>Agaricales</taxon>
        <taxon>Agaricineae</taxon>
        <taxon>Strophariaceae</taxon>
        <taxon>Pholiota</taxon>
    </lineage>
</organism>
<reference evidence="2" key="1">
    <citation type="submission" date="2020-11" db="EMBL/GenBank/DDBJ databases">
        <authorList>
            <consortium name="DOE Joint Genome Institute"/>
            <person name="Ahrendt S."/>
            <person name="Riley R."/>
            <person name="Andreopoulos W."/>
            <person name="Labutti K."/>
            <person name="Pangilinan J."/>
            <person name="Ruiz-Duenas F.J."/>
            <person name="Barrasa J.M."/>
            <person name="Sanchez-Garcia M."/>
            <person name="Camarero S."/>
            <person name="Miyauchi S."/>
            <person name="Serrano A."/>
            <person name="Linde D."/>
            <person name="Babiker R."/>
            <person name="Drula E."/>
            <person name="Ayuso-Fernandez I."/>
            <person name="Pacheco R."/>
            <person name="Padilla G."/>
            <person name="Ferreira P."/>
            <person name="Barriuso J."/>
            <person name="Kellner H."/>
            <person name="Castanera R."/>
            <person name="Alfaro M."/>
            <person name="Ramirez L."/>
            <person name="Pisabarro A.G."/>
            <person name="Kuo A."/>
            <person name="Tritt A."/>
            <person name="Lipzen A."/>
            <person name="He G."/>
            <person name="Yan M."/>
            <person name="Ng V."/>
            <person name="Cullen D."/>
            <person name="Martin F."/>
            <person name="Rosso M.-N."/>
            <person name="Henrissat B."/>
            <person name="Hibbett D."/>
            <person name="Martinez A.T."/>
            <person name="Grigoriev I.V."/>
        </authorList>
    </citation>
    <scope>NUCLEOTIDE SEQUENCE</scope>
    <source>
        <strain evidence="2">CIRM-BRFM 674</strain>
    </source>
</reference>
<dbReference type="Proteomes" id="UP000807469">
    <property type="component" value="Unassembled WGS sequence"/>
</dbReference>